<dbReference type="CDD" id="cd12914">
    <property type="entry name" value="PDC1_DGC_like"/>
    <property type="match status" value="1"/>
</dbReference>
<feature type="modified residue" description="4-aspartylphosphate" evidence="17">
    <location>
        <position position="899"/>
    </location>
</feature>
<dbReference type="InterPro" id="IPR011006">
    <property type="entry name" value="CheY-like_superfamily"/>
</dbReference>
<dbReference type="STRING" id="1348657.M622_09125"/>
<dbReference type="PATRIC" id="fig|1348657.5.peg.354"/>
<sequence length="972" mass="106110">MTELAVLPLLPDLLALGVMAYALFLGATALSTHRFRKQRSRNALRHTAYVSLFALAMAGSSLASLRASAGPLQHMFLVQLVQALVLAALILYLWSNAGLSRRRLISLVVGLLLFPVLLGVSGRVIVSNEADFRTELLQDAHARLELTMSRIESMDKHGFDLLKMATADRIALDASTRPAQEHDLQFRILNRRLGADLTVLLDARGQVIASSDPALKGNNYQYRPYFQAALRGDANQYLARGAASGLPRVYYARPILNEAALISGVMVAAFNLSGLIGDNVRMDGVILHRQGVILYGPEPYARGALFPLADLGESVTKERLFGPADLVQLGLQRLGEQWVGDDAGKLWLWASVPLPGGVWEASKLVPIAPLLVFREGQLSLLMLFISILLLLATHSLHSATLVAQLVYEVDRRRDAEEAERIARREVEGQRDGLEDMVHARTHDLALAKEAAEAASRSKSEFLATMSHEIRTPMNGILGMTELLHNTPLNPQQRRFTDAVYQSGEHLLSLINDVLDFSKIEAGKLEIENISFSPRQLVEDVSYLCARTAATKGLEMVCMLPHDLPPELKGDPVRVRQILTNLVGNAVKFTHSGEIVIRVSLVHADAQQARLRFEVRDTGIGIDKALHSCVFSAFAQADSSTTRRYGGTGLGLAIARQLVEMMQGQIALASAPGQGSVFSFEIPFMKVDDLARVAHPRPQQLQGLRVLVVDDNASSREALELELSGGSMPCTGAESGAAALRALAHAADHDLAFDLAIIDCEMPEMDGLELAAAIKADGRFAAMPLLMLSSITASADHFDQRVAYIDRWLTKPVRQSDLDDAMVSSVALRRIASEDSPAQAAAGRTEKLRGHVLVVEDNLVNQMLATAMLESLGLTCSLAEDGLSALKQLACESFDLVLMDCHLPEMDGFEATTEIRRRQHEGQLGYALPVIALTANAVEGDRERCLAAGMDDYLSKPYSRDQLVVMLRRWLPA</sequence>
<evidence type="ECO:0000256" key="2">
    <source>
        <dbReference type="ARBA" id="ARBA00004651"/>
    </source>
</evidence>
<dbReference type="SUPFAM" id="SSF103190">
    <property type="entry name" value="Sensory domain-like"/>
    <property type="match status" value="1"/>
</dbReference>
<evidence type="ECO:0000256" key="7">
    <source>
        <dbReference type="ARBA" id="ARBA00022692"/>
    </source>
</evidence>
<dbReference type="Gene3D" id="3.40.50.2300">
    <property type="match status" value="2"/>
</dbReference>
<keyword evidence="7 18" id="KW-0812">Transmembrane</keyword>
<evidence type="ECO:0000313" key="21">
    <source>
        <dbReference type="EMBL" id="EPZ17103.1"/>
    </source>
</evidence>
<dbReference type="PROSITE" id="PS50109">
    <property type="entry name" value="HIS_KIN"/>
    <property type="match status" value="1"/>
</dbReference>
<dbReference type="Gene3D" id="3.30.565.10">
    <property type="entry name" value="Histidine kinase-like ATPase, C-terminal domain"/>
    <property type="match status" value="1"/>
</dbReference>
<gene>
    <name evidence="21" type="ORF">M622_09125</name>
</gene>
<feature type="transmembrane region" description="Helical" evidence="18">
    <location>
        <begin position="43"/>
        <end position="63"/>
    </location>
</feature>
<evidence type="ECO:0000256" key="11">
    <source>
        <dbReference type="ARBA" id="ARBA00022989"/>
    </source>
</evidence>
<comment type="function">
    <text evidence="13">Member of the two-component regulatory system BvgS/BvgA. Phosphorylates BvgA via a four-step phosphorelay in response to environmental signals.</text>
</comment>
<feature type="transmembrane region" description="Helical" evidence="18">
    <location>
        <begin position="75"/>
        <end position="94"/>
    </location>
</feature>
<dbReference type="CDD" id="cd00082">
    <property type="entry name" value="HisKA"/>
    <property type="match status" value="1"/>
</dbReference>
<comment type="subcellular location">
    <subcellularLocation>
        <location evidence="2">Cell membrane</location>
        <topology evidence="2">Multi-pass membrane protein</topology>
    </subcellularLocation>
</comment>
<feature type="domain" description="Response regulatory" evidence="20">
    <location>
        <begin position="704"/>
        <end position="825"/>
    </location>
</feature>
<dbReference type="Gene3D" id="3.30.450.20">
    <property type="entry name" value="PAS domain"/>
    <property type="match status" value="1"/>
</dbReference>
<dbReference type="SMART" id="SM00448">
    <property type="entry name" value="REC"/>
    <property type="match status" value="2"/>
</dbReference>
<dbReference type="InterPro" id="IPR001789">
    <property type="entry name" value="Sig_transdc_resp-reg_receiver"/>
</dbReference>
<feature type="transmembrane region" description="Helical" evidence="18">
    <location>
        <begin position="13"/>
        <end position="31"/>
    </location>
</feature>
<dbReference type="InterPro" id="IPR036097">
    <property type="entry name" value="HisK_dim/P_sf"/>
</dbReference>
<evidence type="ECO:0000256" key="1">
    <source>
        <dbReference type="ARBA" id="ARBA00000085"/>
    </source>
</evidence>
<dbReference type="CDD" id="cd17546">
    <property type="entry name" value="REC_hyHK_CKI1_RcsC-like"/>
    <property type="match status" value="2"/>
</dbReference>
<keyword evidence="10" id="KW-0067">ATP-binding</keyword>
<evidence type="ECO:0000256" key="4">
    <source>
        <dbReference type="ARBA" id="ARBA00022475"/>
    </source>
</evidence>
<name>T0B2X4_9RHOO</name>
<accession>T0B2X4</accession>
<keyword evidence="12" id="KW-0902">Two-component regulatory system</keyword>
<evidence type="ECO:0000256" key="8">
    <source>
        <dbReference type="ARBA" id="ARBA00022741"/>
    </source>
</evidence>
<dbReference type="PRINTS" id="PR00344">
    <property type="entry name" value="BCTRLSENSOR"/>
</dbReference>
<protein>
    <recommendedName>
        <fullName evidence="15">Sensory/regulatory protein RpfC</fullName>
        <ecNumber evidence="3">2.7.13.3</ecNumber>
    </recommendedName>
    <alternativeName>
        <fullName evidence="16">Virulence sensor protein BvgS</fullName>
    </alternativeName>
</protein>
<evidence type="ECO:0000256" key="15">
    <source>
        <dbReference type="ARBA" id="ARBA00068150"/>
    </source>
</evidence>
<dbReference type="SUPFAM" id="SSF52172">
    <property type="entry name" value="CheY-like"/>
    <property type="match status" value="2"/>
</dbReference>
<evidence type="ECO:0000256" key="5">
    <source>
        <dbReference type="ARBA" id="ARBA00022553"/>
    </source>
</evidence>
<keyword evidence="9" id="KW-0418">Kinase</keyword>
<feature type="domain" description="Response regulatory" evidence="20">
    <location>
        <begin position="850"/>
        <end position="970"/>
    </location>
</feature>
<evidence type="ECO:0000256" key="17">
    <source>
        <dbReference type="PROSITE-ProRule" id="PRU00169"/>
    </source>
</evidence>
<dbReference type="InterPro" id="IPR003661">
    <property type="entry name" value="HisK_dim/P_dom"/>
</dbReference>
<dbReference type="EMBL" id="ATJV01000002">
    <property type="protein sequence ID" value="EPZ17103.1"/>
    <property type="molecule type" value="Genomic_DNA"/>
</dbReference>
<keyword evidence="6" id="KW-0808">Transferase</keyword>
<feature type="modified residue" description="4-aspartylphosphate" evidence="17">
    <location>
        <position position="758"/>
    </location>
</feature>
<evidence type="ECO:0000259" key="19">
    <source>
        <dbReference type="PROSITE" id="PS50109"/>
    </source>
</evidence>
<organism evidence="21 22">
    <name type="scientific">Thauera terpenica 58Eu</name>
    <dbReference type="NCBI Taxonomy" id="1348657"/>
    <lineage>
        <taxon>Bacteria</taxon>
        <taxon>Pseudomonadati</taxon>
        <taxon>Pseudomonadota</taxon>
        <taxon>Betaproteobacteria</taxon>
        <taxon>Rhodocyclales</taxon>
        <taxon>Zoogloeaceae</taxon>
        <taxon>Thauera</taxon>
    </lineage>
</organism>
<evidence type="ECO:0000256" key="13">
    <source>
        <dbReference type="ARBA" id="ARBA00058004"/>
    </source>
</evidence>
<dbReference type="InterPro" id="IPR004358">
    <property type="entry name" value="Sig_transdc_His_kin-like_C"/>
</dbReference>
<evidence type="ECO:0000256" key="12">
    <source>
        <dbReference type="ARBA" id="ARBA00023012"/>
    </source>
</evidence>
<comment type="caution">
    <text evidence="21">The sequence shown here is derived from an EMBL/GenBank/DDBJ whole genome shotgun (WGS) entry which is preliminary data.</text>
</comment>
<dbReference type="SMART" id="SM00387">
    <property type="entry name" value="HATPase_c"/>
    <property type="match status" value="1"/>
</dbReference>
<keyword evidence="4" id="KW-1003">Cell membrane</keyword>
<dbReference type="SUPFAM" id="SSF55874">
    <property type="entry name" value="ATPase domain of HSP90 chaperone/DNA topoisomerase II/histidine kinase"/>
    <property type="match status" value="1"/>
</dbReference>
<dbReference type="Pfam" id="PF00072">
    <property type="entry name" value="Response_reg"/>
    <property type="match status" value="2"/>
</dbReference>
<keyword evidence="11 18" id="KW-1133">Transmembrane helix</keyword>
<dbReference type="PROSITE" id="PS50110">
    <property type="entry name" value="RESPONSE_REGULATORY"/>
    <property type="match status" value="2"/>
</dbReference>
<keyword evidence="5 17" id="KW-0597">Phosphoprotein</keyword>
<dbReference type="GO" id="GO:0005886">
    <property type="term" value="C:plasma membrane"/>
    <property type="evidence" value="ECO:0007669"/>
    <property type="project" value="UniProtKB-SubCell"/>
</dbReference>
<evidence type="ECO:0000256" key="10">
    <source>
        <dbReference type="ARBA" id="ARBA00022840"/>
    </source>
</evidence>
<proteinExistence type="predicted"/>
<dbReference type="RefSeq" id="WP_021247811.1">
    <property type="nucleotide sequence ID" value="NZ_ATJV01000002.1"/>
</dbReference>
<evidence type="ECO:0000256" key="6">
    <source>
        <dbReference type="ARBA" id="ARBA00022679"/>
    </source>
</evidence>
<dbReference type="GO" id="GO:0005524">
    <property type="term" value="F:ATP binding"/>
    <property type="evidence" value="ECO:0007669"/>
    <property type="project" value="UniProtKB-KW"/>
</dbReference>
<dbReference type="GO" id="GO:0000155">
    <property type="term" value="F:phosphorelay sensor kinase activity"/>
    <property type="evidence" value="ECO:0007669"/>
    <property type="project" value="InterPro"/>
</dbReference>
<dbReference type="FunFam" id="3.30.565.10:FF:000010">
    <property type="entry name" value="Sensor histidine kinase RcsC"/>
    <property type="match status" value="1"/>
</dbReference>
<evidence type="ECO:0000256" key="9">
    <source>
        <dbReference type="ARBA" id="ARBA00022777"/>
    </source>
</evidence>
<evidence type="ECO:0000256" key="3">
    <source>
        <dbReference type="ARBA" id="ARBA00012438"/>
    </source>
</evidence>
<dbReference type="AlphaFoldDB" id="T0B2X4"/>
<dbReference type="PANTHER" id="PTHR45339:SF1">
    <property type="entry name" value="HYBRID SIGNAL TRANSDUCTION HISTIDINE KINASE J"/>
    <property type="match status" value="1"/>
</dbReference>
<keyword evidence="18" id="KW-0472">Membrane</keyword>
<keyword evidence="8" id="KW-0547">Nucleotide-binding</keyword>
<dbReference type="Pfam" id="PF02518">
    <property type="entry name" value="HATPase_c"/>
    <property type="match status" value="1"/>
</dbReference>
<dbReference type="PANTHER" id="PTHR45339">
    <property type="entry name" value="HYBRID SIGNAL TRANSDUCTION HISTIDINE KINASE J"/>
    <property type="match status" value="1"/>
</dbReference>
<evidence type="ECO:0000259" key="20">
    <source>
        <dbReference type="PROSITE" id="PS50110"/>
    </source>
</evidence>
<dbReference type="Pfam" id="PF00512">
    <property type="entry name" value="HisKA"/>
    <property type="match status" value="1"/>
</dbReference>
<feature type="domain" description="Histidine kinase" evidence="19">
    <location>
        <begin position="464"/>
        <end position="685"/>
    </location>
</feature>
<dbReference type="InterPro" id="IPR036890">
    <property type="entry name" value="HATPase_C_sf"/>
</dbReference>
<comment type="subunit">
    <text evidence="14">At low DSF concentrations, interacts with RpfF.</text>
</comment>
<dbReference type="InterPro" id="IPR005467">
    <property type="entry name" value="His_kinase_dom"/>
</dbReference>
<dbReference type="eggNOG" id="COG0642">
    <property type="taxonomic scope" value="Bacteria"/>
</dbReference>
<dbReference type="EC" id="2.7.13.3" evidence="3"/>
<dbReference type="Gene3D" id="1.10.287.130">
    <property type="match status" value="1"/>
</dbReference>
<dbReference type="SMART" id="SM00388">
    <property type="entry name" value="HisKA"/>
    <property type="match status" value="1"/>
</dbReference>
<dbReference type="Proteomes" id="UP000015455">
    <property type="component" value="Unassembled WGS sequence"/>
</dbReference>
<reference evidence="21 22" key="1">
    <citation type="submission" date="2013-06" db="EMBL/GenBank/DDBJ databases">
        <title>Draft genome sequence of Thauera terpenica.</title>
        <authorList>
            <person name="Liu B."/>
            <person name="Frostegard A.H."/>
            <person name="Shapleigh J.P."/>
        </authorList>
    </citation>
    <scope>NUCLEOTIDE SEQUENCE [LARGE SCALE GENOMIC DNA]</scope>
    <source>
        <strain evidence="21 22">58Eu</strain>
    </source>
</reference>
<dbReference type="InterPro" id="IPR003594">
    <property type="entry name" value="HATPase_dom"/>
</dbReference>
<evidence type="ECO:0000256" key="16">
    <source>
        <dbReference type="ARBA" id="ARBA00070152"/>
    </source>
</evidence>
<feature type="transmembrane region" description="Helical" evidence="18">
    <location>
        <begin position="106"/>
        <end position="126"/>
    </location>
</feature>
<dbReference type="InterPro" id="IPR029151">
    <property type="entry name" value="Sensor-like_sf"/>
</dbReference>
<keyword evidence="22" id="KW-1185">Reference proteome</keyword>
<dbReference type="CDD" id="cd16922">
    <property type="entry name" value="HATPase_EvgS-ArcB-TorS-like"/>
    <property type="match status" value="1"/>
</dbReference>
<dbReference type="FunFam" id="1.10.287.130:FF:000002">
    <property type="entry name" value="Two-component osmosensing histidine kinase"/>
    <property type="match status" value="1"/>
</dbReference>
<dbReference type="OrthoDB" id="9810730at2"/>
<comment type="catalytic activity">
    <reaction evidence="1">
        <text>ATP + protein L-histidine = ADP + protein N-phospho-L-histidine.</text>
        <dbReference type="EC" id="2.7.13.3"/>
    </reaction>
</comment>
<evidence type="ECO:0000256" key="14">
    <source>
        <dbReference type="ARBA" id="ARBA00064003"/>
    </source>
</evidence>
<dbReference type="SUPFAM" id="SSF47384">
    <property type="entry name" value="Homodimeric domain of signal transducing histidine kinase"/>
    <property type="match status" value="1"/>
</dbReference>
<evidence type="ECO:0000313" key="22">
    <source>
        <dbReference type="Proteomes" id="UP000015455"/>
    </source>
</evidence>
<dbReference type="eggNOG" id="COG5002">
    <property type="taxonomic scope" value="Bacteria"/>
</dbReference>
<evidence type="ECO:0000256" key="18">
    <source>
        <dbReference type="SAM" id="Phobius"/>
    </source>
</evidence>